<accession>A0AA38MF26</accession>
<evidence type="ECO:0000313" key="3">
    <source>
        <dbReference type="Proteomes" id="UP001168821"/>
    </source>
</evidence>
<organism evidence="2 3">
    <name type="scientific">Zophobas morio</name>
    <dbReference type="NCBI Taxonomy" id="2755281"/>
    <lineage>
        <taxon>Eukaryota</taxon>
        <taxon>Metazoa</taxon>
        <taxon>Ecdysozoa</taxon>
        <taxon>Arthropoda</taxon>
        <taxon>Hexapoda</taxon>
        <taxon>Insecta</taxon>
        <taxon>Pterygota</taxon>
        <taxon>Neoptera</taxon>
        <taxon>Endopterygota</taxon>
        <taxon>Coleoptera</taxon>
        <taxon>Polyphaga</taxon>
        <taxon>Cucujiformia</taxon>
        <taxon>Tenebrionidae</taxon>
        <taxon>Zophobas</taxon>
    </lineage>
</organism>
<evidence type="ECO:0000256" key="1">
    <source>
        <dbReference type="SAM" id="MobiDB-lite"/>
    </source>
</evidence>
<feature type="region of interest" description="Disordered" evidence="1">
    <location>
        <begin position="66"/>
        <end position="91"/>
    </location>
</feature>
<dbReference type="EMBL" id="JALNTZ010000004">
    <property type="protein sequence ID" value="KAJ3653664.1"/>
    <property type="molecule type" value="Genomic_DNA"/>
</dbReference>
<comment type="caution">
    <text evidence="2">The sequence shown here is derived from an EMBL/GenBank/DDBJ whole genome shotgun (WGS) entry which is preliminary data.</text>
</comment>
<evidence type="ECO:0000313" key="2">
    <source>
        <dbReference type="EMBL" id="KAJ3653664.1"/>
    </source>
</evidence>
<name>A0AA38MF26_9CUCU</name>
<keyword evidence="3" id="KW-1185">Reference proteome</keyword>
<dbReference type="Proteomes" id="UP001168821">
    <property type="component" value="Unassembled WGS sequence"/>
</dbReference>
<reference evidence="2" key="1">
    <citation type="journal article" date="2023" name="G3 (Bethesda)">
        <title>Whole genome assemblies of Zophobas morio and Tenebrio molitor.</title>
        <authorList>
            <person name="Kaur S."/>
            <person name="Stinson S.A."/>
            <person name="diCenzo G.C."/>
        </authorList>
    </citation>
    <scope>NUCLEOTIDE SEQUENCE</scope>
    <source>
        <strain evidence="2">QUZm001</strain>
    </source>
</reference>
<sequence>MFCVYGNDLHSPFPSPFSAASPASPRSTRLRMEKTDLATRILQALSCAAGSRGRVLRSISTHSPSMGWSAAAASRDGPGCINGHLEAERTD</sequence>
<dbReference type="AlphaFoldDB" id="A0AA38MF26"/>
<proteinExistence type="predicted"/>
<protein>
    <submittedName>
        <fullName evidence="2">Uncharacterized protein</fullName>
    </submittedName>
</protein>
<gene>
    <name evidence="2" type="ORF">Zmor_012903</name>
</gene>